<accession>A0A9W4GGJ9</accession>
<dbReference type="EMBL" id="CAJHIT010000009">
    <property type="protein sequence ID" value="CAD6504699.1"/>
    <property type="molecule type" value="Genomic_DNA"/>
</dbReference>
<protein>
    <submittedName>
        <fullName evidence="2">BgTH12-00205</fullName>
    </submittedName>
</protein>
<dbReference type="SUPFAM" id="SSF56784">
    <property type="entry name" value="HAD-like"/>
    <property type="match status" value="1"/>
</dbReference>
<dbReference type="GO" id="GO:0016787">
    <property type="term" value="F:hydrolase activity"/>
    <property type="evidence" value="ECO:0007669"/>
    <property type="project" value="UniProtKB-KW"/>
</dbReference>
<comment type="caution">
    <text evidence="2">The sequence shown here is derived from an EMBL/GenBank/DDBJ whole genome shotgun (WGS) entry which is preliminary data.</text>
</comment>
<dbReference type="InterPro" id="IPR023214">
    <property type="entry name" value="HAD_sf"/>
</dbReference>
<dbReference type="InterPro" id="IPR036412">
    <property type="entry name" value="HAD-like_sf"/>
</dbReference>
<dbReference type="SFLD" id="SFLDS00003">
    <property type="entry name" value="Haloacid_Dehalogenase"/>
    <property type="match status" value="1"/>
</dbReference>
<proteinExistence type="predicted"/>
<keyword evidence="1" id="KW-0378">Hydrolase</keyword>
<evidence type="ECO:0000313" key="2">
    <source>
        <dbReference type="EMBL" id="CAD6504699.1"/>
    </source>
</evidence>
<gene>
    <name evidence="2" type="ORF">BGTH12_LOCUS6057</name>
</gene>
<reference evidence="2" key="1">
    <citation type="submission" date="2020-10" db="EMBL/GenBank/DDBJ databases">
        <authorList>
            <person name="Muller C M."/>
        </authorList>
    </citation>
    <scope>NUCLEOTIDE SEQUENCE</scope>
    <source>
        <strain evidence="2">THUN-12</strain>
    </source>
</reference>
<dbReference type="Pfam" id="PF00702">
    <property type="entry name" value="Hydrolase"/>
    <property type="match status" value="1"/>
</dbReference>
<dbReference type="InterPro" id="IPR023198">
    <property type="entry name" value="PGP-like_dom2"/>
</dbReference>
<dbReference type="Gene3D" id="1.10.150.240">
    <property type="entry name" value="Putative phosphatase, domain 2"/>
    <property type="match status" value="1"/>
</dbReference>
<organism evidence="2 3">
    <name type="scientific">Blumeria graminis f. sp. triticale</name>
    <dbReference type="NCBI Taxonomy" id="1689686"/>
    <lineage>
        <taxon>Eukaryota</taxon>
        <taxon>Fungi</taxon>
        <taxon>Dikarya</taxon>
        <taxon>Ascomycota</taxon>
        <taxon>Pezizomycotina</taxon>
        <taxon>Leotiomycetes</taxon>
        <taxon>Erysiphales</taxon>
        <taxon>Erysiphaceae</taxon>
        <taxon>Blumeria</taxon>
    </lineage>
</organism>
<dbReference type="Proteomes" id="UP000683417">
    <property type="component" value="Unassembled WGS sequence"/>
</dbReference>
<sequence length="239" mass="26513">MTKHIVFDVVGTCVSYDAFVQAIEQRLGPQLRAVGISPRLFSFSWQEAAEREYTYLSISGAYRSFISSVFPQLFQRMLHMAGVADPSTFASADDVAYIVSAYASLEVRPGLKKCFEHLRAAGFTVWALTSGDIERVRGYFIHGGVEMPLANFISCDSLSVGKPHPEVYRHALEQLQSSEKPWFAAAHTWDVSAAGRHGFRTAWCSVFEKFPCVDIFGEMEVNADSLPELAEKVIAASQV</sequence>
<dbReference type="InterPro" id="IPR051540">
    <property type="entry name" value="S-2-haloacid_dehalogenase"/>
</dbReference>
<evidence type="ECO:0000256" key="1">
    <source>
        <dbReference type="ARBA" id="ARBA00022801"/>
    </source>
</evidence>
<evidence type="ECO:0000313" key="3">
    <source>
        <dbReference type="Proteomes" id="UP000683417"/>
    </source>
</evidence>
<dbReference type="PANTHER" id="PTHR43316:SF4">
    <property type="entry name" value="ACID DEHALOGENASE, PUTATIVE (AFU_ORTHOLOGUE AFUA_8G05870)-RELATED"/>
    <property type="match status" value="1"/>
</dbReference>
<dbReference type="PANTHER" id="PTHR43316">
    <property type="entry name" value="HYDROLASE, HALOACID DELAHOGENASE-RELATED"/>
    <property type="match status" value="1"/>
</dbReference>
<name>A0A9W4GGJ9_BLUGR</name>
<dbReference type="AlphaFoldDB" id="A0A9W4GGJ9"/>
<dbReference type="Gene3D" id="3.40.50.1000">
    <property type="entry name" value="HAD superfamily/HAD-like"/>
    <property type="match status" value="1"/>
</dbReference>
<dbReference type="SFLD" id="SFLDG01129">
    <property type="entry name" value="C1.5:_HAD__Beta-PGM__Phosphata"/>
    <property type="match status" value="1"/>
</dbReference>